<evidence type="ECO:0000313" key="8">
    <source>
        <dbReference type="EMBL" id="GGW26859.1"/>
    </source>
</evidence>
<evidence type="ECO:0000256" key="5">
    <source>
        <dbReference type="ARBA" id="ARBA00022989"/>
    </source>
</evidence>
<evidence type="ECO:0000256" key="4">
    <source>
        <dbReference type="ARBA" id="ARBA00022692"/>
    </source>
</evidence>
<feature type="transmembrane region" description="Helical" evidence="7">
    <location>
        <begin position="263"/>
        <end position="287"/>
    </location>
</feature>
<dbReference type="GO" id="GO:0042158">
    <property type="term" value="P:lipoprotein biosynthetic process"/>
    <property type="evidence" value="ECO:0007669"/>
    <property type="project" value="UniProtKB-UniRule"/>
</dbReference>
<reference evidence="8" key="1">
    <citation type="journal article" date="2014" name="Int. J. Syst. Evol. Microbiol.">
        <title>Complete genome sequence of Corynebacterium casei LMG S-19264T (=DSM 44701T), isolated from a smear-ripened cheese.</title>
        <authorList>
            <consortium name="US DOE Joint Genome Institute (JGI-PGF)"/>
            <person name="Walter F."/>
            <person name="Albersmeier A."/>
            <person name="Kalinowski J."/>
            <person name="Ruckert C."/>
        </authorList>
    </citation>
    <scope>NUCLEOTIDE SEQUENCE</scope>
    <source>
        <strain evidence="8">KCTC 23714</strain>
    </source>
</reference>
<dbReference type="GO" id="GO:0008961">
    <property type="term" value="F:phosphatidylglycerol-prolipoprotein diacylglyceryl transferase activity"/>
    <property type="evidence" value="ECO:0007669"/>
    <property type="project" value="UniProtKB-UniRule"/>
</dbReference>
<dbReference type="EMBL" id="BMYQ01000003">
    <property type="protein sequence ID" value="GGW26859.1"/>
    <property type="molecule type" value="Genomic_DNA"/>
</dbReference>
<keyword evidence="3 7" id="KW-0808">Transferase</keyword>
<evidence type="ECO:0000256" key="3">
    <source>
        <dbReference type="ARBA" id="ARBA00022679"/>
    </source>
</evidence>
<dbReference type="NCBIfam" id="TIGR00544">
    <property type="entry name" value="lgt"/>
    <property type="match status" value="1"/>
</dbReference>
<feature type="transmembrane region" description="Helical" evidence="7">
    <location>
        <begin position="27"/>
        <end position="47"/>
    </location>
</feature>
<dbReference type="EC" id="2.5.1.145" evidence="7"/>
<keyword evidence="2 7" id="KW-1003">Cell membrane</keyword>
<dbReference type="GO" id="GO:0005886">
    <property type="term" value="C:plasma membrane"/>
    <property type="evidence" value="ECO:0007669"/>
    <property type="project" value="UniProtKB-SubCell"/>
</dbReference>
<gene>
    <name evidence="7 8" type="primary">lgt</name>
    <name evidence="8" type="ORF">GCM10011452_14060</name>
</gene>
<keyword evidence="6 7" id="KW-0472">Membrane</keyword>
<dbReference type="Proteomes" id="UP000628984">
    <property type="component" value="Unassembled WGS sequence"/>
</dbReference>
<feature type="transmembrane region" description="Helical" evidence="7">
    <location>
        <begin position="107"/>
        <end position="125"/>
    </location>
</feature>
<reference evidence="8" key="2">
    <citation type="submission" date="2020-09" db="EMBL/GenBank/DDBJ databases">
        <authorList>
            <person name="Sun Q."/>
            <person name="Kim S."/>
        </authorList>
    </citation>
    <scope>NUCLEOTIDE SEQUENCE</scope>
    <source>
        <strain evidence="8">KCTC 23714</strain>
    </source>
</reference>
<sequence length="294" mass="32341">MNYLPFPDISPEIFSVDLFGITFALRWYALAYIAGLLLGWQIVLRAIRMQRLWPQRVPLNAEQLDRLLTWIILGVVLGGRLGFVLFYQPAHYLANPAEILRVWEGGMSFHGGFLGVVVAALIFCRREGIPLLPMADLLALAAPPGLFFGRIANFINAELWGRPTDLPWGFAFPGEAAQACATLAAPCVRHPSQLYEAALEGLLLGVILLTLALRRKSALHQPGLIAGIFFAGYGLARFAVEFVRQPDAQFVTPDNPLGLYLQSGGYGLTAGQILSLPMVLVGLFFILRARRVRA</sequence>
<evidence type="ECO:0000256" key="7">
    <source>
        <dbReference type="HAMAP-Rule" id="MF_01147"/>
    </source>
</evidence>
<proteinExistence type="inferred from homology"/>
<keyword evidence="9" id="KW-1185">Reference proteome</keyword>
<name>A0A918MJ24_9RHOB</name>
<accession>A0A918MJ24</accession>
<organism evidence="8 9">
    <name type="scientific">Gemmobacter lanyuensis</name>
    <dbReference type="NCBI Taxonomy" id="1054497"/>
    <lineage>
        <taxon>Bacteria</taxon>
        <taxon>Pseudomonadati</taxon>
        <taxon>Pseudomonadota</taxon>
        <taxon>Alphaproteobacteria</taxon>
        <taxon>Rhodobacterales</taxon>
        <taxon>Paracoccaceae</taxon>
        <taxon>Gemmobacter</taxon>
    </lineage>
</organism>
<dbReference type="AlphaFoldDB" id="A0A918MJ24"/>
<dbReference type="Pfam" id="PF01790">
    <property type="entry name" value="LGT"/>
    <property type="match status" value="1"/>
</dbReference>
<keyword evidence="5 7" id="KW-1133">Transmembrane helix</keyword>
<dbReference type="RefSeq" id="WP_189633145.1">
    <property type="nucleotide sequence ID" value="NZ_BMYQ01000003.1"/>
</dbReference>
<comment type="pathway">
    <text evidence="7">Protein modification; lipoprotein biosynthesis (diacylglyceryl transfer).</text>
</comment>
<protein>
    <recommendedName>
        <fullName evidence="7">Phosphatidylglycerol--prolipoprotein diacylglyceryl transferase</fullName>
        <ecNumber evidence="7">2.5.1.145</ecNumber>
    </recommendedName>
</protein>
<feature type="binding site" evidence="7">
    <location>
        <position position="150"/>
    </location>
    <ligand>
        <name>a 1,2-diacyl-sn-glycero-3-phospho-(1'-sn-glycerol)</name>
        <dbReference type="ChEBI" id="CHEBI:64716"/>
    </ligand>
</feature>
<comment type="similarity">
    <text evidence="1 7">Belongs to the Lgt family.</text>
</comment>
<comment type="function">
    <text evidence="7">Catalyzes the transfer of the diacylglyceryl group from phosphatidylglycerol to the sulfhydryl group of the N-terminal cysteine of a prolipoprotein, the first step in the formation of mature lipoproteins.</text>
</comment>
<evidence type="ECO:0000256" key="2">
    <source>
        <dbReference type="ARBA" id="ARBA00022475"/>
    </source>
</evidence>
<keyword evidence="4 7" id="KW-0812">Transmembrane</keyword>
<comment type="subcellular location">
    <subcellularLocation>
        <location evidence="7">Cell membrane</location>
        <topology evidence="7">Multi-pass membrane protein</topology>
    </subcellularLocation>
</comment>
<comment type="catalytic activity">
    <reaction evidence="7">
        <text>L-cysteinyl-[prolipoprotein] + a 1,2-diacyl-sn-glycero-3-phospho-(1'-sn-glycerol) = an S-1,2-diacyl-sn-glyceryl-L-cysteinyl-[prolipoprotein] + sn-glycerol 1-phosphate + H(+)</text>
        <dbReference type="Rhea" id="RHEA:56712"/>
        <dbReference type="Rhea" id="RHEA-COMP:14679"/>
        <dbReference type="Rhea" id="RHEA-COMP:14680"/>
        <dbReference type="ChEBI" id="CHEBI:15378"/>
        <dbReference type="ChEBI" id="CHEBI:29950"/>
        <dbReference type="ChEBI" id="CHEBI:57685"/>
        <dbReference type="ChEBI" id="CHEBI:64716"/>
        <dbReference type="ChEBI" id="CHEBI:140658"/>
        <dbReference type="EC" id="2.5.1.145"/>
    </reaction>
</comment>
<dbReference type="HAMAP" id="MF_01147">
    <property type="entry name" value="Lgt"/>
    <property type="match status" value="1"/>
</dbReference>
<evidence type="ECO:0000256" key="1">
    <source>
        <dbReference type="ARBA" id="ARBA00007150"/>
    </source>
</evidence>
<comment type="caution">
    <text evidence="8">The sequence shown here is derived from an EMBL/GenBank/DDBJ whole genome shotgun (WGS) entry which is preliminary data.</text>
</comment>
<feature type="transmembrane region" description="Helical" evidence="7">
    <location>
        <begin position="224"/>
        <end position="243"/>
    </location>
</feature>
<evidence type="ECO:0000256" key="6">
    <source>
        <dbReference type="ARBA" id="ARBA00023136"/>
    </source>
</evidence>
<dbReference type="InterPro" id="IPR001640">
    <property type="entry name" value="Lgt"/>
</dbReference>
<dbReference type="PANTHER" id="PTHR30589:SF0">
    <property type="entry name" value="PHOSPHATIDYLGLYCEROL--PROLIPOPROTEIN DIACYLGLYCERYL TRANSFERASE"/>
    <property type="match status" value="1"/>
</dbReference>
<feature type="transmembrane region" description="Helical" evidence="7">
    <location>
        <begin position="67"/>
        <end position="87"/>
    </location>
</feature>
<dbReference type="PROSITE" id="PS01311">
    <property type="entry name" value="LGT"/>
    <property type="match status" value="1"/>
</dbReference>
<dbReference type="PANTHER" id="PTHR30589">
    <property type="entry name" value="PROLIPOPROTEIN DIACYLGLYCERYL TRANSFERASE"/>
    <property type="match status" value="1"/>
</dbReference>
<evidence type="ECO:0000313" key="9">
    <source>
        <dbReference type="Proteomes" id="UP000628984"/>
    </source>
</evidence>